<sequence length="208" mass="23230">MDRNELANVSRRIGSLTLTATAHREVIASVEDIFDLLEKDSDNLGDGYSFWYGWGPYFVTARGKSLVVEAPDYDSFPLTGPIEDLTTPLRLIRKQAEFARSTGLQAVEIDFQDTILTTPGVDDTADLLLTWVEDPEDTTLVRCVHRYSDETRDLRTYESLPLWRGVQLIPSLGPALILQPGYTANLGTDGVTKLSDDESGEVVWRLHP</sequence>
<gene>
    <name evidence="1" type="ORF">H9830_12720</name>
</gene>
<reference evidence="1" key="1">
    <citation type="journal article" date="2021" name="PeerJ">
        <title>Extensive microbial diversity within the chicken gut microbiome revealed by metagenomics and culture.</title>
        <authorList>
            <person name="Gilroy R."/>
            <person name="Ravi A."/>
            <person name="Getino M."/>
            <person name="Pursley I."/>
            <person name="Horton D.L."/>
            <person name="Alikhan N.F."/>
            <person name="Baker D."/>
            <person name="Gharbi K."/>
            <person name="Hall N."/>
            <person name="Watson M."/>
            <person name="Adriaenssens E.M."/>
            <person name="Foster-Nyarko E."/>
            <person name="Jarju S."/>
            <person name="Secka A."/>
            <person name="Antonio M."/>
            <person name="Oren A."/>
            <person name="Chaudhuri R.R."/>
            <person name="La Ragione R."/>
            <person name="Hildebrand F."/>
            <person name="Pallen M.J."/>
        </authorList>
    </citation>
    <scope>NUCLEOTIDE SEQUENCE</scope>
    <source>
        <strain evidence="1">ChiGjej1B1-98</strain>
    </source>
</reference>
<organism evidence="1 2">
    <name type="scientific">Candidatus Agrococcus pullicola</name>
    <dbReference type="NCBI Taxonomy" id="2838429"/>
    <lineage>
        <taxon>Bacteria</taxon>
        <taxon>Bacillati</taxon>
        <taxon>Actinomycetota</taxon>
        <taxon>Actinomycetes</taxon>
        <taxon>Micrococcales</taxon>
        <taxon>Microbacteriaceae</taxon>
        <taxon>Agrococcus</taxon>
    </lineage>
</organism>
<accession>A0A9D1YXW7</accession>
<evidence type="ECO:0000313" key="1">
    <source>
        <dbReference type="EMBL" id="HIY67125.1"/>
    </source>
</evidence>
<evidence type="ECO:0000313" key="2">
    <source>
        <dbReference type="Proteomes" id="UP000824005"/>
    </source>
</evidence>
<name>A0A9D1YXW7_9MICO</name>
<reference evidence="1" key="2">
    <citation type="submission" date="2021-04" db="EMBL/GenBank/DDBJ databases">
        <authorList>
            <person name="Gilroy R."/>
        </authorList>
    </citation>
    <scope>NUCLEOTIDE SEQUENCE</scope>
    <source>
        <strain evidence="1">ChiGjej1B1-98</strain>
    </source>
</reference>
<protein>
    <submittedName>
        <fullName evidence="1">Uncharacterized protein</fullName>
    </submittedName>
</protein>
<comment type="caution">
    <text evidence="1">The sequence shown here is derived from an EMBL/GenBank/DDBJ whole genome shotgun (WGS) entry which is preliminary data.</text>
</comment>
<dbReference type="EMBL" id="DXDC01000384">
    <property type="protein sequence ID" value="HIY67125.1"/>
    <property type="molecule type" value="Genomic_DNA"/>
</dbReference>
<dbReference type="Proteomes" id="UP000824005">
    <property type="component" value="Unassembled WGS sequence"/>
</dbReference>
<dbReference type="AlphaFoldDB" id="A0A9D1YXW7"/>
<proteinExistence type="predicted"/>